<feature type="compositionally biased region" description="Polar residues" evidence="1">
    <location>
        <begin position="309"/>
        <end position="318"/>
    </location>
</feature>
<reference evidence="2 3" key="1">
    <citation type="submission" date="2016-07" db="EMBL/GenBank/DDBJ databases">
        <title>Multiple horizontal gene transfer events from other fungi enriched the ability of initially mycotrophic Trichoderma (Ascomycota) to feed on dead plant biomass.</title>
        <authorList>
            <consortium name="DOE Joint Genome Institute"/>
            <person name="Aerts A."/>
            <person name="Atanasova L."/>
            <person name="Chenthamara K."/>
            <person name="Zhang J."/>
            <person name="Grujic M."/>
            <person name="Henrissat B."/>
            <person name="Kuo A."/>
            <person name="Salamov A."/>
            <person name="Lipzen A."/>
            <person name="Labutti K."/>
            <person name="Barry K."/>
            <person name="Miao Y."/>
            <person name="Rahimi M.J."/>
            <person name="Shen Q."/>
            <person name="Grigoriev I.V."/>
            <person name="Kubicek C.P."/>
            <person name="Druzhinina I.S."/>
        </authorList>
    </citation>
    <scope>NUCLEOTIDE SEQUENCE [LARGE SCALE GENOMIC DNA]</scope>
    <source>
        <strain evidence="2 3">CBS 433.97</strain>
    </source>
</reference>
<name>A0A2T3YQF5_TRIA4</name>
<sequence>MDNFSLWGAAIVVKSPAVRNATEAEYEQSTTNVPIHYVEAKKNVAQSPTAENRERLSILEYGYKIQDIYTKGKAIFSSMTNKGYHKYEYSRPVDCYDPQKAIEDPTLIFDDKTLSIADYKKLKATYGEEMRKEAAKLLVAVRKGERVPIRTRIFLFDDSVTVDDFVMNKTQQYVTLRTTRKHTFRNGVSRHQFFTLPGFSNQLLFVNCGEGESEVPFFGPINNRVASPAIQLAQEHIVLFDRSEKATKRVGEDLFAFRGGRAIGNQEFGGQEVGRIQGDPISVFEDNSHARACDTSGRSLEARPEVGGNSATNRSNQKGGEAHNRGKEGAGEEAARERGEAIEQTGIERTMT</sequence>
<dbReference type="EMBL" id="KZ679306">
    <property type="protein sequence ID" value="PTB34749.1"/>
    <property type="molecule type" value="Genomic_DNA"/>
</dbReference>
<evidence type="ECO:0000256" key="1">
    <source>
        <dbReference type="SAM" id="MobiDB-lite"/>
    </source>
</evidence>
<dbReference type="OrthoDB" id="10546870at2759"/>
<protein>
    <submittedName>
        <fullName evidence="2">Uncharacterized protein</fullName>
    </submittedName>
</protein>
<gene>
    <name evidence="2" type="ORF">M441DRAFT_52714</name>
</gene>
<feature type="region of interest" description="Disordered" evidence="1">
    <location>
        <begin position="292"/>
        <end position="352"/>
    </location>
</feature>
<dbReference type="AlphaFoldDB" id="A0A2T3YQF5"/>
<feature type="compositionally biased region" description="Basic and acidic residues" evidence="1">
    <location>
        <begin position="320"/>
        <end position="341"/>
    </location>
</feature>
<dbReference type="Proteomes" id="UP000240493">
    <property type="component" value="Unassembled WGS sequence"/>
</dbReference>
<keyword evidence="3" id="KW-1185">Reference proteome</keyword>
<evidence type="ECO:0000313" key="3">
    <source>
        <dbReference type="Proteomes" id="UP000240493"/>
    </source>
</evidence>
<proteinExistence type="predicted"/>
<accession>A0A2T3YQF5</accession>
<organism evidence="2 3">
    <name type="scientific">Trichoderma asperellum (strain ATCC 204424 / CBS 433.97 / NBRC 101777)</name>
    <dbReference type="NCBI Taxonomy" id="1042311"/>
    <lineage>
        <taxon>Eukaryota</taxon>
        <taxon>Fungi</taxon>
        <taxon>Dikarya</taxon>
        <taxon>Ascomycota</taxon>
        <taxon>Pezizomycotina</taxon>
        <taxon>Sordariomycetes</taxon>
        <taxon>Hypocreomycetidae</taxon>
        <taxon>Hypocreales</taxon>
        <taxon>Hypocreaceae</taxon>
        <taxon>Trichoderma</taxon>
    </lineage>
</organism>
<evidence type="ECO:0000313" key="2">
    <source>
        <dbReference type="EMBL" id="PTB34749.1"/>
    </source>
</evidence>